<organism evidence="1 2">
    <name type="scientific">Spirosoma linguale (strain ATCC 33905 / DSM 74 / LMG 10896 / Claus 1)</name>
    <dbReference type="NCBI Taxonomy" id="504472"/>
    <lineage>
        <taxon>Bacteria</taxon>
        <taxon>Pseudomonadati</taxon>
        <taxon>Bacteroidota</taxon>
        <taxon>Cytophagia</taxon>
        <taxon>Cytophagales</taxon>
        <taxon>Cytophagaceae</taxon>
        <taxon>Spirosoma</taxon>
    </lineage>
</organism>
<evidence type="ECO:0000313" key="1">
    <source>
        <dbReference type="EMBL" id="ADB42960.1"/>
    </source>
</evidence>
<sequence length="47" mass="5220">MIKNEHTKEQMNALDDEWLNNKGPIMTLAETLAYAAEKAKNRATGAS</sequence>
<dbReference type="RefSeq" id="WP_012931437.1">
    <property type="nucleotide sequence ID" value="NC_013734.1"/>
</dbReference>
<evidence type="ECO:0000313" key="2">
    <source>
        <dbReference type="Proteomes" id="UP000002028"/>
    </source>
</evidence>
<protein>
    <submittedName>
        <fullName evidence="1">Uncharacterized protein</fullName>
    </submittedName>
</protein>
<geneLocation type="plasmid" evidence="1 2">
    <name>pSLIN04</name>
</geneLocation>
<dbReference type="KEGG" id="sli:Slin_7017"/>
<keyword evidence="1" id="KW-0614">Plasmid</keyword>
<proteinExistence type="predicted"/>
<dbReference type="Proteomes" id="UP000002028">
    <property type="component" value="Plasmid pSLIN04"/>
</dbReference>
<dbReference type="EMBL" id="CP001773">
    <property type="protein sequence ID" value="ADB42960.1"/>
    <property type="molecule type" value="Genomic_DNA"/>
</dbReference>
<reference evidence="1 2" key="1">
    <citation type="journal article" date="2010" name="Stand. Genomic Sci.">
        <title>Complete genome sequence of Spirosoma linguale type strain (1).</title>
        <authorList>
            <person name="Lail K."/>
            <person name="Sikorski J."/>
            <person name="Saunders E."/>
            <person name="Lapidus A."/>
            <person name="Glavina Del Rio T."/>
            <person name="Copeland A."/>
            <person name="Tice H."/>
            <person name="Cheng J.-F."/>
            <person name="Lucas S."/>
            <person name="Nolan M."/>
            <person name="Bruce D."/>
            <person name="Goodwin L."/>
            <person name="Pitluck S."/>
            <person name="Ivanova N."/>
            <person name="Mavromatis K."/>
            <person name="Ovchinnikova G."/>
            <person name="Pati A."/>
            <person name="Chen A."/>
            <person name="Palaniappan K."/>
            <person name="Land M."/>
            <person name="Hauser L."/>
            <person name="Chang Y.-J."/>
            <person name="Jeffries C.D."/>
            <person name="Chain P."/>
            <person name="Brettin T."/>
            <person name="Detter J.C."/>
            <person name="Schuetze A."/>
            <person name="Rohde M."/>
            <person name="Tindall B.J."/>
            <person name="Goeker M."/>
            <person name="Bristow J."/>
            <person name="Eisen J.A."/>
            <person name="Markowitz V."/>
            <person name="Hugenholtz P."/>
            <person name="Kyrpides N.C."/>
            <person name="Klenk H.-P."/>
            <person name="Chen F."/>
        </authorList>
    </citation>
    <scope>NUCLEOTIDE SEQUENCE [LARGE SCALE GENOMIC DNA]</scope>
    <source>
        <strain evidence="2">ATCC 33905 / DSM 74 / LMG 10896 / Claus 1</strain>
    </source>
</reference>
<gene>
    <name evidence="1" type="ordered locus">Slin_7017</name>
</gene>
<accession>D2QVX8</accession>
<dbReference type="AlphaFoldDB" id="D2QVX8"/>
<keyword evidence="2" id="KW-1185">Reference proteome</keyword>
<dbReference type="HOGENOM" id="CLU_3173355_0_0_10"/>
<name>D2QVX8_SPILD</name>